<dbReference type="EMBL" id="JACGWX010000002">
    <property type="protein sequence ID" value="MBA8847437.1"/>
    <property type="molecule type" value="Genomic_DNA"/>
</dbReference>
<name>A0A839E7E7_9MICO</name>
<proteinExistence type="predicted"/>
<dbReference type="PANTHER" id="PTHR34387:SF2">
    <property type="entry name" value="SLR1258 PROTEIN"/>
    <property type="match status" value="1"/>
</dbReference>
<protein>
    <recommendedName>
        <fullName evidence="3">SIMPL domain-containing protein</fullName>
    </recommendedName>
</protein>
<dbReference type="Gene3D" id="3.30.70.2970">
    <property type="entry name" value="Protein of unknown function (DUF541), domain 2"/>
    <property type="match status" value="1"/>
</dbReference>
<dbReference type="GO" id="GO:0006974">
    <property type="term" value="P:DNA damage response"/>
    <property type="evidence" value="ECO:0007669"/>
    <property type="project" value="TreeGrafter"/>
</dbReference>
<accession>A0A839E7E7</accession>
<reference evidence="1 2" key="1">
    <citation type="submission" date="2020-07" db="EMBL/GenBank/DDBJ databases">
        <title>Sequencing the genomes of 1000 actinobacteria strains.</title>
        <authorList>
            <person name="Klenk H.-P."/>
        </authorList>
    </citation>
    <scope>NUCLEOTIDE SEQUENCE [LARGE SCALE GENOMIC DNA]</scope>
    <source>
        <strain evidence="1 2">DSM 19663</strain>
    </source>
</reference>
<dbReference type="Pfam" id="PF04402">
    <property type="entry name" value="SIMPL"/>
    <property type="match status" value="1"/>
</dbReference>
<dbReference type="InterPro" id="IPR052022">
    <property type="entry name" value="26kDa_periplasmic_antigen"/>
</dbReference>
<dbReference type="PANTHER" id="PTHR34387">
    <property type="entry name" value="SLR1258 PROTEIN"/>
    <property type="match status" value="1"/>
</dbReference>
<sequence length="223" mass="23271">MTETVITVQGKARAEYAPERGILRFTIAADGHDRSDAVERAAAALDRVSAAIAARHDVDAGPVTAWSADRVSVTAQRPWTNDGSVAPVVHRAAVSGRATVTGLDALPELVEALAAEELAAIDGLEWSLSESRRTSVLTEVRSRAVKDAVTKATIYAQSIGLGSVHAVALADPGMLGDPGAGTGPQPRMERVAMMASDARGGAFSLRPEPIVVEIAVDARFVAR</sequence>
<keyword evidence="2" id="KW-1185">Reference proteome</keyword>
<gene>
    <name evidence="1" type="ORF">FHX53_001022</name>
</gene>
<comment type="caution">
    <text evidence="1">The sequence shown here is derived from an EMBL/GenBank/DDBJ whole genome shotgun (WGS) entry which is preliminary data.</text>
</comment>
<dbReference type="Proteomes" id="UP000585905">
    <property type="component" value="Unassembled WGS sequence"/>
</dbReference>
<evidence type="ECO:0000313" key="1">
    <source>
        <dbReference type="EMBL" id="MBA8847437.1"/>
    </source>
</evidence>
<dbReference type="AlphaFoldDB" id="A0A839E7E7"/>
<dbReference type="RefSeq" id="WP_182490282.1">
    <property type="nucleotide sequence ID" value="NZ_BAAAOV010000014.1"/>
</dbReference>
<evidence type="ECO:0000313" key="2">
    <source>
        <dbReference type="Proteomes" id="UP000585905"/>
    </source>
</evidence>
<evidence type="ECO:0008006" key="3">
    <source>
        <dbReference type="Google" id="ProtNLM"/>
    </source>
</evidence>
<organism evidence="1 2">
    <name type="scientific">Microcella alkalica</name>
    <dbReference type="NCBI Taxonomy" id="355930"/>
    <lineage>
        <taxon>Bacteria</taxon>
        <taxon>Bacillati</taxon>
        <taxon>Actinomycetota</taxon>
        <taxon>Actinomycetes</taxon>
        <taxon>Micrococcales</taxon>
        <taxon>Microbacteriaceae</taxon>
        <taxon>Microcella</taxon>
    </lineage>
</organism>
<dbReference type="Gene3D" id="3.30.110.170">
    <property type="entry name" value="Protein of unknown function (DUF541), domain 1"/>
    <property type="match status" value="1"/>
</dbReference>
<dbReference type="InterPro" id="IPR007497">
    <property type="entry name" value="SIMPL/DUF541"/>
</dbReference>